<feature type="domain" description="Penicillin-binding protein dimerisation" evidence="6">
    <location>
        <begin position="55"/>
        <end position="195"/>
    </location>
</feature>
<dbReference type="EMBL" id="CP045871">
    <property type="protein sequence ID" value="QGG80950.1"/>
    <property type="molecule type" value="Genomic_DNA"/>
</dbReference>
<evidence type="ECO:0000313" key="8">
    <source>
        <dbReference type="Proteomes" id="UP000388235"/>
    </source>
</evidence>
<dbReference type="SUPFAM" id="SSF56601">
    <property type="entry name" value="beta-lactamase/transpeptidase-like"/>
    <property type="match status" value="1"/>
</dbReference>
<dbReference type="InterPro" id="IPR012338">
    <property type="entry name" value="Beta-lactam/transpept-like"/>
</dbReference>
<dbReference type="GO" id="GO:0005886">
    <property type="term" value="C:plasma membrane"/>
    <property type="evidence" value="ECO:0007669"/>
    <property type="project" value="TreeGrafter"/>
</dbReference>
<keyword evidence="2" id="KW-0645">Protease</keyword>
<keyword evidence="8" id="KW-1185">Reference proteome</keyword>
<dbReference type="InterPro" id="IPR005311">
    <property type="entry name" value="PBP_dimer"/>
</dbReference>
<keyword evidence="2" id="KW-0378">Hydrolase</keyword>
<dbReference type="PANTHER" id="PTHR30627:SF1">
    <property type="entry name" value="PEPTIDOGLYCAN D,D-TRANSPEPTIDASE FTSI"/>
    <property type="match status" value="1"/>
</dbReference>
<feature type="domain" description="Penicillin-binding protein transpeptidase" evidence="5">
    <location>
        <begin position="244"/>
        <end position="541"/>
    </location>
</feature>
<dbReference type="Gene3D" id="3.30.450.330">
    <property type="match status" value="1"/>
</dbReference>
<dbReference type="InterPro" id="IPR050515">
    <property type="entry name" value="Beta-lactam/transpept"/>
</dbReference>
<evidence type="ECO:0000259" key="5">
    <source>
        <dbReference type="Pfam" id="PF00905"/>
    </source>
</evidence>
<evidence type="ECO:0000256" key="2">
    <source>
        <dbReference type="ARBA" id="ARBA00022645"/>
    </source>
</evidence>
<feature type="transmembrane region" description="Helical" evidence="4">
    <location>
        <begin position="12"/>
        <end position="32"/>
    </location>
</feature>
<protein>
    <submittedName>
        <fullName evidence="7">Penicillin-binding protein 2</fullName>
    </submittedName>
</protein>
<name>A0A5Q2QGJ4_9GAMM</name>
<dbReference type="Proteomes" id="UP000388235">
    <property type="component" value="Chromosome"/>
</dbReference>
<dbReference type="OrthoDB" id="9789078at2"/>
<dbReference type="InterPro" id="IPR036138">
    <property type="entry name" value="PBP_dimer_sf"/>
</dbReference>
<accession>A0A5Q2QGJ4</accession>
<dbReference type="Pfam" id="PF03717">
    <property type="entry name" value="PBP_dimer"/>
    <property type="match status" value="1"/>
</dbReference>
<dbReference type="AlphaFoldDB" id="A0A5Q2QGJ4"/>
<dbReference type="RefSeq" id="WP_153714453.1">
    <property type="nucleotide sequence ID" value="NZ_CP045871.1"/>
</dbReference>
<dbReference type="Gene3D" id="1.10.150.770">
    <property type="match status" value="1"/>
</dbReference>
<keyword evidence="3 4" id="KW-0472">Membrane</keyword>
<sequence length="564" mass="61046">MVTRSATPVWRLWLAYAGLLLIALAIVARLYVLQVSDQERLRSWGEQISVRKEAVPAFRGSISDRNGQPLAMSTPGMSVAVDPSKAPPPGEWLSQVADAAGVDMNRLAVRFNDARDRRFMYIRRNMTPQQASRVMDLGVPGVTAIREARRFYPAGEATAHIVGFTDVDDRGREGLELAFDGFMSPKHGSRWVLVDRPQKAVRYLPGGESEAFGNDIQLTLDLDLQYATYKALKSAAIRTRSVAGSAVVIDAKTGEVLAAASFPSFNPNETRDRTPARTRPRFVADLFEPGSAIKPFTIALALEQGKLGLTEVIKTPKLFKVGRKTISDHRNYVELDPAGIIKKSSNVGTAKVALRLEPGDLADRLRLAGFSQDVGLSLPAEAAGRLPSPKRWSDIEQATLAYGYGLNANVLQLARAYTVFANDGEMRGIQLVRGLPPADPVRVFERGIAPKVLAMMGLVTEQGGTATQAKIPGYSSAGKTGTAIKAGVGGYSDESRRYDASFTGLFPASDPRLIISIVMHDPQGDQFYGGNTAAPAFADITREAARILNIRPDQAEPLVAKAAR</sequence>
<reference evidence="7 8" key="1">
    <citation type="submission" date="2019-11" db="EMBL/GenBank/DDBJ databases">
        <authorList>
            <person name="Khan S.A."/>
            <person name="Jeon C.O."/>
            <person name="Chun B.H."/>
        </authorList>
    </citation>
    <scope>NUCLEOTIDE SEQUENCE [LARGE SCALE GENOMIC DNA]</scope>
    <source>
        <strain evidence="7 8">IMCC 1097</strain>
    </source>
</reference>
<gene>
    <name evidence="7" type="ORF">GH975_10360</name>
</gene>
<keyword evidence="4" id="KW-1133">Transmembrane helix</keyword>
<dbReference type="KEGG" id="llp:GH975_10360"/>
<dbReference type="GO" id="GO:0008658">
    <property type="term" value="F:penicillin binding"/>
    <property type="evidence" value="ECO:0007669"/>
    <property type="project" value="InterPro"/>
</dbReference>
<proteinExistence type="predicted"/>
<dbReference type="Pfam" id="PF00905">
    <property type="entry name" value="Transpeptidase"/>
    <property type="match status" value="1"/>
</dbReference>
<evidence type="ECO:0000256" key="3">
    <source>
        <dbReference type="ARBA" id="ARBA00023136"/>
    </source>
</evidence>
<dbReference type="Gene3D" id="3.40.710.10">
    <property type="entry name" value="DD-peptidase/beta-lactamase superfamily"/>
    <property type="match status" value="1"/>
</dbReference>
<dbReference type="GO" id="GO:0071555">
    <property type="term" value="P:cell wall organization"/>
    <property type="evidence" value="ECO:0007669"/>
    <property type="project" value="TreeGrafter"/>
</dbReference>
<keyword evidence="4" id="KW-0812">Transmembrane</keyword>
<evidence type="ECO:0000259" key="6">
    <source>
        <dbReference type="Pfam" id="PF03717"/>
    </source>
</evidence>
<evidence type="ECO:0000313" key="7">
    <source>
        <dbReference type="EMBL" id="QGG80950.1"/>
    </source>
</evidence>
<evidence type="ECO:0000256" key="1">
    <source>
        <dbReference type="ARBA" id="ARBA00004370"/>
    </source>
</evidence>
<organism evidence="7 8">
    <name type="scientific">Litorivicinus lipolyticus</name>
    <dbReference type="NCBI Taxonomy" id="418701"/>
    <lineage>
        <taxon>Bacteria</taxon>
        <taxon>Pseudomonadati</taxon>
        <taxon>Pseudomonadota</taxon>
        <taxon>Gammaproteobacteria</taxon>
        <taxon>Oceanospirillales</taxon>
        <taxon>Litorivicinaceae</taxon>
        <taxon>Litorivicinus</taxon>
    </lineage>
</organism>
<dbReference type="GO" id="GO:0004180">
    <property type="term" value="F:carboxypeptidase activity"/>
    <property type="evidence" value="ECO:0007669"/>
    <property type="project" value="UniProtKB-KW"/>
</dbReference>
<dbReference type="PANTHER" id="PTHR30627">
    <property type="entry name" value="PEPTIDOGLYCAN D,D-TRANSPEPTIDASE"/>
    <property type="match status" value="1"/>
</dbReference>
<keyword evidence="2" id="KW-0121">Carboxypeptidase</keyword>
<dbReference type="Gene3D" id="3.90.1310.10">
    <property type="entry name" value="Penicillin-binding protein 2a (Domain 2)"/>
    <property type="match status" value="1"/>
</dbReference>
<evidence type="ECO:0000256" key="4">
    <source>
        <dbReference type="SAM" id="Phobius"/>
    </source>
</evidence>
<dbReference type="InterPro" id="IPR001460">
    <property type="entry name" value="PCN-bd_Tpept"/>
</dbReference>
<dbReference type="SUPFAM" id="SSF56519">
    <property type="entry name" value="Penicillin binding protein dimerisation domain"/>
    <property type="match status" value="1"/>
</dbReference>
<comment type="subcellular location">
    <subcellularLocation>
        <location evidence="1">Membrane</location>
    </subcellularLocation>
</comment>